<dbReference type="Gene3D" id="2.40.100.10">
    <property type="entry name" value="Cyclophilin-like"/>
    <property type="match status" value="1"/>
</dbReference>
<feature type="compositionally biased region" description="Basic and acidic residues" evidence="7">
    <location>
        <begin position="250"/>
        <end position="263"/>
    </location>
</feature>
<dbReference type="InterPro" id="IPR002130">
    <property type="entry name" value="Cyclophilin-type_PPIase_dom"/>
</dbReference>
<feature type="compositionally biased region" description="Basic and acidic residues" evidence="7">
    <location>
        <begin position="332"/>
        <end position="352"/>
    </location>
</feature>
<dbReference type="Pfam" id="PF00160">
    <property type="entry name" value="Pro_isomerase"/>
    <property type="match status" value="1"/>
</dbReference>
<dbReference type="GO" id="GO:0003755">
    <property type="term" value="F:peptidyl-prolyl cis-trans isomerase activity"/>
    <property type="evidence" value="ECO:0007669"/>
    <property type="project" value="InterPro"/>
</dbReference>
<dbReference type="AlphaFoldDB" id="L7MEC6"/>
<dbReference type="PANTHER" id="PTHR45625">
    <property type="entry name" value="PEPTIDYL-PROLYL CIS-TRANS ISOMERASE-RELATED"/>
    <property type="match status" value="1"/>
</dbReference>
<dbReference type="GO" id="GO:0071013">
    <property type="term" value="C:catalytic step 2 spliceosome"/>
    <property type="evidence" value="ECO:0007669"/>
    <property type="project" value="TreeGrafter"/>
</dbReference>
<dbReference type="InterPro" id="IPR020892">
    <property type="entry name" value="Cyclophilin-type_PPIase_CS"/>
</dbReference>
<dbReference type="SUPFAM" id="SSF50891">
    <property type="entry name" value="Cyclophilin-like"/>
    <property type="match status" value="1"/>
</dbReference>
<name>L7MEC6_RHIPC</name>
<evidence type="ECO:0000256" key="3">
    <source>
        <dbReference type="ARBA" id="ARBA00023242"/>
    </source>
</evidence>
<feature type="compositionally biased region" description="Basic residues" evidence="7">
    <location>
        <begin position="468"/>
        <end position="487"/>
    </location>
</feature>
<evidence type="ECO:0000313" key="9">
    <source>
        <dbReference type="EMBL" id="JAA62551.1"/>
    </source>
</evidence>
<dbReference type="GO" id="GO:0006457">
    <property type="term" value="P:protein folding"/>
    <property type="evidence" value="ECO:0007669"/>
    <property type="project" value="InterPro"/>
</dbReference>
<feature type="region of interest" description="Disordered" evidence="7">
    <location>
        <begin position="332"/>
        <end position="487"/>
    </location>
</feature>
<dbReference type="PROSITE" id="PS50072">
    <property type="entry name" value="CSA_PPIASE_2"/>
    <property type="match status" value="1"/>
</dbReference>
<feature type="compositionally biased region" description="Acidic residues" evidence="7">
    <location>
        <begin position="411"/>
        <end position="422"/>
    </location>
</feature>
<comment type="subunit">
    <text evidence="6">Part of the activated spliceosome B/catalytic step 1 spliceosome, one of the forms of the spliceosome which has a well-formed active site but still cannot catalyze the branching reaction and is composed at least of 52 proteins, the U2, U5 and U6 snRNAs and the pre-mRNA. Recruited during early steps of activated spliceosome B maturation, it is probably one of the first proteins released from this complex as he matures to the spliceosome C complex. Component of the minor spliceosome, which splices U12-type introns.</text>
</comment>
<feature type="compositionally biased region" description="Basic and acidic residues" evidence="7">
    <location>
        <begin position="303"/>
        <end position="315"/>
    </location>
</feature>
<evidence type="ECO:0000256" key="7">
    <source>
        <dbReference type="SAM" id="MobiDB-lite"/>
    </source>
</evidence>
<protein>
    <recommendedName>
        <fullName evidence="4">Spliceosome-associated protein CWC27 homolog</fullName>
    </recommendedName>
    <alternativeName>
        <fullName evidence="5">Probable inactive peptidyl-prolyl cis-trans isomerase CWC27 homolog</fullName>
    </alternativeName>
</protein>
<feature type="non-terminal residue" evidence="9">
    <location>
        <position position="1"/>
    </location>
</feature>
<accession>L7MEC6</accession>
<feature type="compositionally biased region" description="Basic and acidic residues" evidence="7">
    <location>
        <begin position="368"/>
        <end position="380"/>
    </location>
</feature>
<evidence type="ECO:0000256" key="4">
    <source>
        <dbReference type="ARBA" id="ARBA00040027"/>
    </source>
</evidence>
<evidence type="ECO:0000259" key="8">
    <source>
        <dbReference type="PROSITE" id="PS50072"/>
    </source>
</evidence>
<evidence type="ECO:0000256" key="6">
    <source>
        <dbReference type="ARBA" id="ARBA00046368"/>
    </source>
</evidence>
<dbReference type="PANTHER" id="PTHR45625:SF6">
    <property type="entry name" value="SPLICEOSOME-ASSOCIATED PROTEIN CWC27 HOMOLOG"/>
    <property type="match status" value="1"/>
</dbReference>
<evidence type="ECO:0000256" key="5">
    <source>
        <dbReference type="ARBA" id="ARBA00042090"/>
    </source>
</evidence>
<dbReference type="PRINTS" id="PR00153">
    <property type="entry name" value="CSAPPISMRASE"/>
</dbReference>
<proteinExistence type="evidence at transcript level"/>
<dbReference type="InterPro" id="IPR029000">
    <property type="entry name" value="Cyclophilin-like_dom_sf"/>
</dbReference>
<comment type="subcellular location">
    <subcellularLocation>
        <location evidence="1">Nucleus</location>
    </subcellularLocation>
</comment>
<keyword evidence="9" id="KW-0413">Isomerase</keyword>
<sequence length="487" mass="55371">KLRADSRRLRSLIVTQTEVLRWYRIDMSNIYIQEPPTSGKVLLVTSVGDIEVELWSKEAPRACRNFVQLCLEGYYDGTIFHRVVKGFIAQGGDPTGTGNGGESIYGAPFKDEFHTRLRFVRRGLVAMASGGADDNGSQFFFTLGSCPDLQNKHTIFGKVVGETLYNMLRLEEGLVDSEDRPLHPHRIVSTQVLVNPFDDITPRKALKDTAAEQQPAPALSTSVATRNYKLLSFGDEAEEEEEELMAVVSKDSKSRSKSSHDLTDDASLSSVPAVSEFKQPVEPEDALDHVEKRTRQASPAASLDERNYFEEERQKASAQRIGEIRKEFRELRRQMRAEEQAKLQSDKQPSESDEKEGGDEPNQLMRAYRQEQHAYTEKKQQMLPKGSQREQKTLEALARFQAKMAERLSVEDEADQGEDSPDDDKSDRWLSHQLRFSEQGPVLARDANVVDAEEAYSLDDPRNAMNERRRKRTHHEHGGSRHHKRRK</sequence>
<feature type="region of interest" description="Disordered" evidence="7">
    <location>
        <begin position="244"/>
        <end position="318"/>
    </location>
</feature>
<feature type="domain" description="PPIase cyclophilin-type" evidence="8">
    <location>
        <begin position="45"/>
        <end position="192"/>
    </location>
</feature>
<keyword evidence="3" id="KW-0539">Nucleus</keyword>
<dbReference type="PROSITE" id="PS00170">
    <property type="entry name" value="CSA_PPIASE_1"/>
    <property type="match status" value="1"/>
</dbReference>
<dbReference type="CDD" id="cd01925">
    <property type="entry name" value="cyclophilin_CeCYP16-like"/>
    <property type="match status" value="1"/>
</dbReference>
<reference evidence="9" key="1">
    <citation type="submission" date="2012-11" db="EMBL/GenBank/DDBJ databases">
        <authorList>
            <person name="Lucero-Rivera Y.E."/>
            <person name="Tovar-Ramirez D."/>
        </authorList>
    </citation>
    <scope>NUCLEOTIDE SEQUENCE</scope>
    <source>
        <tissue evidence="9">Salivary gland</tissue>
    </source>
</reference>
<dbReference type="EMBL" id="GACK01002483">
    <property type="protein sequence ID" value="JAA62551.1"/>
    <property type="molecule type" value="mRNA"/>
</dbReference>
<dbReference type="FunFam" id="2.40.100.10:FF:000007">
    <property type="entry name" value="Peptidyl-prolyl cis-trans isomerase CWC27 homolog"/>
    <property type="match status" value="1"/>
</dbReference>
<comment type="similarity">
    <text evidence="2">Belongs to the cyclophilin-type PPIase family.</text>
</comment>
<dbReference type="InterPro" id="IPR044666">
    <property type="entry name" value="Cyclophilin_A-like"/>
</dbReference>
<evidence type="ECO:0000256" key="1">
    <source>
        <dbReference type="ARBA" id="ARBA00004123"/>
    </source>
</evidence>
<organism evidence="9">
    <name type="scientific">Rhipicephalus pulchellus</name>
    <name type="common">Yellow backed tick</name>
    <name type="synonym">Dermacentor pulchellus</name>
    <dbReference type="NCBI Taxonomy" id="72859"/>
    <lineage>
        <taxon>Eukaryota</taxon>
        <taxon>Metazoa</taxon>
        <taxon>Ecdysozoa</taxon>
        <taxon>Arthropoda</taxon>
        <taxon>Chelicerata</taxon>
        <taxon>Arachnida</taxon>
        <taxon>Acari</taxon>
        <taxon>Parasitiformes</taxon>
        <taxon>Ixodida</taxon>
        <taxon>Ixodoidea</taxon>
        <taxon>Ixodidae</taxon>
        <taxon>Rhipicephalinae</taxon>
        <taxon>Rhipicephalus</taxon>
        <taxon>Rhipicephalus</taxon>
    </lineage>
</organism>
<evidence type="ECO:0000256" key="2">
    <source>
        <dbReference type="ARBA" id="ARBA00007365"/>
    </source>
</evidence>
<reference evidence="9" key="2">
    <citation type="journal article" date="2015" name="J. Proteomics">
        <title>Sexual differences in the sialomes of the zebra tick, Rhipicephalus pulchellus.</title>
        <authorList>
            <person name="Tan A.W."/>
            <person name="Francischetti I.M."/>
            <person name="Slovak M."/>
            <person name="Kini R.M."/>
            <person name="Ribeiro J.M."/>
        </authorList>
    </citation>
    <scope>NUCLEOTIDE SEQUENCE</scope>
    <source>
        <tissue evidence="9">Salivary gland</tissue>
    </source>
</reference>